<name>A0A319DZJ3_ASPSB</name>
<evidence type="ECO:0000313" key="4">
    <source>
        <dbReference type="EMBL" id="PYI03241.1"/>
    </source>
</evidence>
<feature type="transmembrane region" description="Helical" evidence="2">
    <location>
        <begin position="212"/>
        <end position="235"/>
    </location>
</feature>
<evidence type="ECO:0008006" key="6">
    <source>
        <dbReference type="Google" id="ProtNLM"/>
    </source>
</evidence>
<dbReference type="Proteomes" id="UP000248423">
    <property type="component" value="Unassembled WGS sequence"/>
</dbReference>
<feature type="chain" id="PRO_5016448677" description="Mid2 domain-containing protein" evidence="3">
    <location>
        <begin position="19"/>
        <end position="300"/>
    </location>
</feature>
<evidence type="ECO:0000256" key="1">
    <source>
        <dbReference type="SAM" id="MobiDB-lite"/>
    </source>
</evidence>
<reference evidence="4 5" key="1">
    <citation type="submission" date="2018-02" db="EMBL/GenBank/DDBJ databases">
        <title>The genomes of Aspergillus section Nigri reveals drivers in fungal speciation.</title>
        <authorList>
            <consortium name="DOE Joint Genome Institute"/>
            <person name="Vesth T.C."/>
            <person name="Nybo J."/>
            <person name="Theobald S."/>
            <person name="Brandl J."/>
            <person name="Frisvad J.C."/>
            <person name="Nielsen K.F."/>
            <person name="Lyhne E.K."/>
            <person name="Kogle M.E."/>
            <person name="Kuo A."/>
            <person name="Riley R."/>
            <person name="Clum A."/>
            <person name="Nolan M."/>
            <person name="Lipzen A."/>
            <person name="Salamov A."/>
            <person name="Henrissat B."/>
            <person name="Wiebenga A."/>
            <person name="De vries R.P."/>
            <person name="Grigoriev I.V."/>
            <person name="Mortensen U.H."/>
            <person name="Andersen M.R."/>
            <person name="Baker S.E."/>
        </authorList>
    </citation>
    <scope>NUCLEOTIDE SEQUENCE [LARGE SCALE GENOMIC DNA]</scope>
    <source>
        <strain evidence="4 5">CBS 121057</strain>
    </source>
</reference>
<feature type="region of interest" description="Disordered" evidence="1">
    <location>
        <begin position="243"/>
        <end position="273"/>
    </location>
</feature>
<accession>A0A319DZJ3</accession>
<dbReference type="STRING" id="1448318.A0A319DZJ3"/>
<gene>
    <name evidence="4" type="ORF">BO78DRAFT_472122</name>
</gene>
<keyword evidence="2" id="KW-1133">Transmembrane helix</keyword>
<keyword evidence="2" id="KW-0812">Transmembrane</keyword>
<feature type="signal peptide" evidence="3">
    <location>
        <begin position="1"/>
        <end position="18"/>
    </location>
</feature>
<protein>
    <recommendedName>
        <fullName evidence="6">Mid2 domain-containing protein</fullName>
    </recommendedName>
</protein>
<dbReference type="VEuPathDB" id="FungiDB:BO78DRAFT_472122"/>
<organism evidence="4 5">
    <name type="scientific">Aspergillus sclerotiicarbonarius (strain CBS 121057 / IBT 28362)</name>
    <dbReference type="NCBI Taxonomy" id="1448318"/>
    <lineage>
        <taxon>Eukaryota</taxon>
        <taxon>Fungi</taxon>
        <taxon>Dikarya</taxon>
        <taxon>Ascomycota</taxon>
        <taxon>Pezizomycotina</taxon>
        <taxon>Eurotiomycetes</taxon>
        <taxon>Eurotiomycetidae</taxon>
        <taxon>Eurotiales</taxon>
        <taxon>Aspergillaceae</taxon>
        <taxon>Aspergillus</taxon>
        <taxon>Aspergillus subgen. Circumdati</taxon>
    </lineage>
</organism>
<feature type="region of interest" description="Disordered" evidence="1">
    <location>
        <begin position="184"/>
        <end position="209"/>
    </location>
</feature>
<dbReference type="EMBL" id="KZ826383">
    <property type="protein sequence ID" value="PYI03241.1"/>
    <property type="molecule type" value="Genomic_DNA"/>
</dbReference>
<evidence type="ECO:0000256" key="2">
    <source>
        <dbReference type="SAM" id="Phobius"/>
    </source>
</evidence>
<dbReference type="OrthoDB" id="4466412at2759"/>
<evidence type="ECO:0000313" key="5">
    <source>
        <dbReference type="Proteomes" id="UP000248423"/>
    </source>
</evidence>
<keyword evidence="2" id="KW-0472">Membrane</keyword>
<sequence>MTLPAILVAVTLILSATAMTTFTGTAAASTTSYLSLLDPSTNDTQFVNQGASIVSVDQGRNETTAILNCLSSELGLCSLTSPATVIMGPSTVAISFTSTFADTLTITTDSMVMYALETRLINCNITSSTQSARCLSTYEVWGSSGSITAASTSTYTHDMSAVAYQAIPITAGLDKLVVSATSTTTTTSTGTSTSTSTSSGQSGSSKSSSSKAWIAGPVIGALAGCALITAALYWWMRRRRRNRPPADGAQADPTDSIPYKAELPTDNIARQPDEMARVELPVSDVAELPVRDPRGLVELA</sequence>
<keyword evidence="5" id="KW-1185">Reference proteome</keyword>
<keyword evidence="3" id="KW-0732">Signal</keyword>
<evidence type="ECO:0000256" key="3">
    <source>
        <dbReference type="SAM" id="SignalP"/>
    </source>
</evidence>
<dbReference type="AlphaFoldDB" id="A0A319DZJ3"/>
<proteinExistence type="predicted"/>